<evidence type="ECO:0000313" key="2">
    <source>
        <dbReference type="EMBL" id="KAG2093322.1"/>
    </source>
</evidence>
<dbReference type="PANTHER" id="PTHR44329">
    <property type="entry name" value="SERINE/THREONINE-PROTEIN KINASE TNNI3K-RELATED"/>
    <property type="match status" value="1"/>
</dbReference>
<dbReference type="InterPro" id="IPR000719">
    <property type="entry name" value="Prot_kinase_dom"/>
</dbReference>
<dbReference type="PROSITE" id="PS50011">
    <property type="entry name" value="PROTEIN_KINASE_DOM"/>
    <property type="match status" value="2"/>
</dbReference>
<feature type="domain" description="Protein kinase" evidence="1">
    <location>
        <begin position="17"/>
        <end position="285"/>
    </location>
</feature>
<organism evidence="2 3">
    <name type="scientific">Suillus discolor</name>
    <dbReference type="NCBI Taxonomy" id="1912936"/>
    <lineage>
        <taxon>Eukaryota</taxon>
        <taxon>Fungi</taxon>
        <taxon>Dikarya</taxon>
        <taxon>Basidiomycota</taxon>
        <taxon>Agaricomycotina</taxon>
        <taxon>Agaricomycetes</taxon>
        <taxon>Agaricomycetidae</taxon>
        <taxon>Boletales</taxon>
        <taxon>Suillineae</taxon>
        <taxon>Suillaceae</taxon>
        <taxon>Suillus</taxon>
    </lineage>
</organism>
<dbReference type="Gene3D" id="1.10.510.10">
    <property type="entry name" value="Transferase(Phosphotransferase) domain 1"/>
    <property type="match status" value="2"/>
</dbReference>
<name>A0A9P7EWN6_9AGAM</name>
<sequence>MSLQPPVDEIDPSTVTGMTAYPAASGGLGDVYKCILNRGASQEEVAVKSPRFPNLSDAEVAKINRNIDRELKIWAMLEHRYILRLYGIATGFGPFRAFVSPWMPNGTLNSYLKHADLTAMDKLTLFKQIVEGLKYLHDNNVIHGDLTSNDVLVAADGSPRLADFGISNIMVESNPAFSYHTGGVRWVAPELMNPPEDAPVQRTTKSSDIYALGCIMLEVLYGKVPYWWLKSAINVISAKFKYQEPSDDTLQIQAHHLTYMRRCWSINPESRPSAEETLVFIDGIFPHVLDWPSFYNLRELPNEVITAYEHRGTAAGGLGDIWKCSWRKNSKETEVAVKSVRVPRTGNKDEVNQIMEMITQEAAAWAKSSHHNILALFGTIPYFEPLPAFMFPWMANGSLTDYLQREFSRLSATRKTDIVSPLLE</sequence>
<dbReference type="RefSeq" id="XP_041287148.1">
    <property type="nucleotide sequence ID" value="XM_041429752.1"/>
</dbReference>
<keyword evidence="2" id="KW-0808">Transferase</keyword>
<dbReference type="SUPFAM" id="SSF56112">
    <property type="entry name" value="Protein kinase-like (PK-like)"/>
    <property type="match status" value="2"/>
</dbReference>
<gene>
    <name evidence="2" type="ORF">F5147DRAFT_422683</name>
</gene>
<dbReference type="GO" id="GO:0005524">
    <property type="term" value="F:ATP binding"/>
    <property type="evidence" value="ECO:0007669"/>
    <property type="project" value="InterPro"/>
</dbReference>
<dbReference type="InterPro" id="IPR001245">
    <property type="entry name" value="Ser-Thr/Tyr_kinase_cat_dom"/>
</dbReference>
<feature type="domain" description="Protein kinase" evidence="1">
    <location>
        <begin position="307"/>
        <end position="424"/>
    </location>
</feature>
<dbReference type="Pfam" id="PF07714">
    <property type="entry name" value="PK_Tyr_Ser-Thr"/>
    <property type="match status" value="2"/>
</dbReference>
<dbReference type="OrthoDB" id="1668230at2759"/>
<evidence type="ECO:0000313" key="3">
    <source>
        <dbReference type="Proteomes" id="UP000823399"/>
    </source>
</evidence>
<dbReference type="GO" id="GO:0004674">
    <property type="term" value="F:protein serine/threonine kinase activity"/>
    <property type="evidence" value="ECO:0007669"/>
    <property type="project" value="TreeGrafter"/>
</dbReference>
<dbReference type="InterPro" id="IPR011009">
    <property type="entry name" value="Kinase-like_dom_sf"/>
</dbReference>
<dbReference type="AlphaFoldDB" id="A0A9P7EWN6"/>
<evidence type="ECO:0000259" key="1">
    <source>
        <dbReference type="PROSITE" id="PS50011"/>
    </source>
</evidence>
<accession>A0A9P7EWN6</accession>
<reference evidence="2" key="1">
    <citation type="journal article" date="2020" name="New Phytol.">
        <title>Comparative genomics reveals dynamic genome evolution in host specialist ectomycorrhizal fungi.</title>
        <authorList>
            <person name="Lofgren L.A."/>
            <person name="Nguyen N.H."/>
            <person name="Vilgalys R."/>
            <person name="Ruytinx J."/>
            <person name="Liao H.L."/>
            <person name="Branco S."/>
            <person name="Kuo A."/>
            <person name="LaButti K."/>
            <person name="Lipzen A."/>
            <person name="Andreopoulos W."/>
            <person name="Pangilinan J."/>
            <person name="Riley R."/>
            <person name="Hundley H."/>
            <person name="Na H."/>
            <person name="Barry K."/>
            <person name="Grigoriev I.V."/>
            <person name="Stajich J.E."/>
            <person name="Kennedy P.G."/>
        </authorList>
    </citation>
    <scope>NUCLEOTIDE SEQUENCE</scope>
    <source>
        <strain evidence="2">FC423</strain>
    </source>
</reference>
<dbReference type="Proteomes" id="UP000823399">
    <property type="component" value="Unassembled WGS sequence"/>
</dbReference>
<protein>
    <submittedName>
        <fullName evidence="2">Kinase-like domain-containing protein</fullName>
    </submittedName>
</protein>
<dbReference type="EMBL" id="JABBWM010000085">
    <property type="protein sequence ID" value="KAG2093322.1"/>
    <property type="molecule type" value="Genomic_DNA"/>
</dbReference>
<dbReference type="GeneID" id="64692011"/>
<keyword evidence="3" id="KW-1185">Reference proteome</keyword>
<comment type="caution">
    <text evidence="2">The sequence shown here is derived from an EMBL/GenBank/DDBJ whole genome shotgun (WGS) entry which is preliminary data.</text>
</comment>
<dbReference type="InterPro" id="IPR051681">
    <property type="entry name" value="Ser/Thr_Kinases-Pseudokinases"/>
</dbReference>
<proteinExistence type="predicted"/>
<keyword evidence="2" id="KW-0418">Kinase</keyword>